<feature type="region of interest" description="Disordered" evidence="1">
    <location>
        <begin position="503"/>
        <end position="563"/>
    </location>
</feature>
<accession>A0A1Y3DWI3</accession>
<evidence type="ECO:0000313" key="3">
    <source>
        <dbReference type="Proteomes" id="UP000195012"/>
    </source>
</evidence>
<feature type="compositionally biased region" description="Basic residues" evidence="1">
    <location>
        <begin position="120"/>
        <end position="129"/>
    </location>
</feature>
<dbReference type="PANTHER" id="PTHR22684">
    <property type="entry name" value="NULP1-RELATED"/>
    <property type="match status" value="1"/>
</dbReference>
<dbReference type="GO" id="GO:1990112">
    <property type="term" value="C:RQC complex"/>
    <property type="evidence" value="ECO:0007669"/>
    <property type="project" value="TreeGrafter"/>
</dbReference>
<dbReference type="VEuPathDB" id="PlasmoDB:PKNH_1026800"/>
<dbReference type="PANTHER" id="PTHR22684:SF0">
    <property type="entry name" value="RIBOSOME QUALITY CONTROL COMPLEX SUBUNIT TCF25"/>
    <property type="match status" value="1"/>
</dbReference>
<sequence>MSSRLLKKFLKEKTRDEIKTLGESVEEEAVTVRPKKKSVFAYLDDSDGSDGSGDSGASQPDGEDEKGKGKVPCSGEKGTKSQNGVKEKQSQSGVKEKQSQNGTKEKQSQNGGKGALPPRNAKKKKKKKKNLDAEIDDILHTMNAESKQKTGGHSNGKESDEDPHEGQDDQSQINLPELSACTHEKYDYSLRLEKGNFDVNIELKRIFGKDFVKEKKFIQKSKIKYMKNWLIQDYTTKIVHPPISMKKYGNEFKLEKYKLYLEAENLFYVLLDTHDIEAMHNLLKKYPFHVDTLLVLSEYYNESNNFEVANKFTKLSLLLLQHVFHIDFHPNNLNKERYIYVNPYLYDNKALFKALYMHMLSLENEACTITSLEIAKLLCKIDLQFDLCSILLRIDSLILKCNLFEFLIYFSFNFVIQNVQCVVPPARLSQIIATSFPSAEGNFFHDQMKFPEILPPKWEEDIWKGQPAQYYFDQQGNVHAGEAPATATETATTAIATPPTVVVAPPAYTGDEGESSSKANQLAHGYTEEGVSPSTEPRTDQLDQMSDEKREPPNDADWNDEPLYRMENEDGSELSMGPKQYSVDEKDNPMEGVCKGGKRFEDCGAQTAEPAKPAEQAKNTLQSKLLFENFEIRLHFILPNFAFSLPLSMYLKNNNLVDYHEIRLITVDDLVRSFTYEECEFLSPHCDIRFDCHRDGGRSEKFRPDRLDPSAHGEDHLGSAERQQSAHQQKKVQPSLSYSAHVTLLRALLCFPNFLQTFLNYNNFKTTKVVKKTIYETSFKDILSSRPFSSPSLFGLQEYETVQKIILCYLEKNNIYYKSEKIITWFHVCSAFLHELYMDPSAAKALDKARAQWHSKIPLLDINKYKDVRVGEFKSSNYLLPDFMMEKNRTYSPHTPGAPSNYYVSLNSNLVIAFFQSLLPWYQVDYYGTHSRPVYFSTLIQNVVNETKRLFNFQ</sequence>
<feature type="region of interest" description="Disordered" evidence="1">
    <location>
        <begin position="22"/>
        <end position="176"/>
    </location>
</feature>
<dbReference type="Proteomes" id="UP000195012">
    <property type="component" value="Unassembled WGS sequence"/>
</dbReference>
<evidence type="ECO:0000256" key="1">
    <source>
        <dbReference type="SAM" id="MobiDB-lite"/>
    </source>
</evidence>
<evidence type="ECO:0000313" key="2">
    <source>
        <dbReference type="EMBL" id="OTN67137.1"/>
    </source>
</evidence>
<dbReference type="Pfam" id="PF04910">
    <property type="entry name" value="Tcf25"/>
    <property type="match status" value="1"/>
</dbReference>
<dbReference type="VEuPathDB" id="PlasmoDB:PKA1H_100031800"/>
<dbReference type="AlphaFoldDB" id="A0A1Y3DWI3"/>
<feature type="compositionally biased region" description="Basic and acidic residues" evidence="1">
    <location>
        <begin position="85"/>
        <end position="107"/>
    </location>
</feature>
<feature type="compositionally biased region" description="Basic and acidic residues" evidence="1">
    <location>
        <begin position="537"/>
        <end position="553"/>
    </location>
</feature>
<feature type="region of interest" description="Disordered" evidence="1">
    <location>
        <begin position="701"/>
        <end position="726"/>
    </location>
</feature>
<reference evidence="2 3" key="1">
    <citation type="submission" date="2017-05" db="EMBL/GenBank/DDBJ databases">
        <title>PacBio assembly of a Plasmodium knowlesi genome sequence with Hi-C correction and manual annotation of the SICAvar gene family.</title>
        <authorList>
            <person name="Lapp S.A."/>
            <person name="Geraldo J.A."/>
            <person name="Chien J.-T."/>
            <person name="Ay F."/>
            <person name="Pakala S.B."/>
            <person name="Batugedara G."/>
            <person name="Humphrey J.C."/>
            <person name="Debarry J.D."/>
            <person name="Le Roch K.G."/>
            <person name="Galinski M.R."/>
            <person name="Kissinger J.C."/>
        </authorList>
    </citation>
    <scope>NUCLEOTIDE SEQUENCE [LARGE SCALE GENOMIC DNA]</scope>
    <source>
        <strain evidence="3">Malayan Strain Pk1 (A+)</strain>
    </source>
</reference>
<dbReference type="OrthoDB" id="205993at2759"/>
<gene>
    <name evidence="2" type="primary">TCF25</name>
    <name evidence="2" type="ORF">PKNOH_S07464800</name>
</gene>
<proteinExistence type="predicted"/>
<dbReference type="InterPro" id="IPR006994">
    <property type="entry name" value="TCF25/Rqc1"/>
</dbReference>
<comment type="caution">
    <text evidence="2">The sequence shown here is derived from an EMBL/GenBank/DDBJ whole genome shotgun (WGS) entry which is preliminary data.</text>
</comment>
<name>A0A1Y3DWI3_PLAKN</name>
<dbReference type="eggNOG" id="KOG2422">
    <property type="taxonomic scope" value="Eukaryota"/>
</dbReference>
<organism evidence="2 3">
    <name type="scientific">Plasmodium knowlesi</name>
    <dbReference type="NCBI Taxonomy" id="5850"/>
    <lineage>
        <taxon>Eukaryota</taxon>
        <taxon>Sar</taxon>
        <taxon>Alveolata</taxon>
        <taxon>Apicomplexa</taxon>
        <taxon>Aconoidasida</taxon>
        <taxon>Haemosporida</taxon>
        <taxon>Plasmodiidae</taxon>
        <taxon>Plasmodium</taxon>
        <taxon>Plasmodium (Plasmodium)</taxon>
    </lineage>
</organism>
<dbReference type="EMBL" id="NETL01000021">
    <property type="protein sequence ID" value="OTN67137.1"/>
    <property type="molecule type" value="Genomic_DNA"/>
</dbReference>
<feature type="compositionally biased region" description="Polar residues" evidence="1">
    <location>
        <begin position="143"/>
        <end position="152"/>
    </location>
</feature>
<feature type="compositionally biased region" description="Basic and acidic residues" evidence="1">
    <location>
        <begin position="701"/>
        <end position="719"/>
    </location>
</feature>
<feature type="region of interest" description="Disordered" evidence="1">
    <location>
        <begin position="568"/>
        <end position="587"/>
    </location>
</feature>
<dbReference type="VEuPathDB" id="PlasmoDB:PKNOH_S07464800"/>
<protein>
    <submittedName>
        <fullName evidence="2">Putative Transcription factor 25</fullName>
    </submittedName>
</protein>